<dbReference type="SUPFAM" id="SSF46689">
    <property type="entry name" value="Homeodomain-like"/>
    <property type="match status" value="1"/>
</dbReference>
<keyword evidence="5" id="KW-1185">Reference proteome</keyword>
<dbReference type="Gene3D" id="1.10.357.10">
    <property type="entry name" value="Tetracycline Repressor, domain 2"/>
    <property type="match status" value="1"/>
</dbReference>
<organism evidence="4 5">
    <name type="scientific">Hespellia stercorisuis DSM 15480</name>
    <dbReference type="NCBI Taxonomy" id="1121950"/>
    <lineage>
        <taxon>Bacteria</taxon>
        <taxon>Bacillati</taxon>
        <taxon>Bacillota</taxon>
        <taxon>Clostridia</taxon>
        <taxon>Lachnospirales</taxon>
        <taxon>Lachnospiraceae</taxon>
        <taxon>Hespellia</taxon>
    </lineage>
</organism>
<dbReference type="Proteomes" id="UP000184301">
    <property type="component" value="Unassembled WGS sequence"/>
</dbReference>
<proteinExistence type="predicted"/>
<evidence type="ECO:0000256" key="2">
    <source>
        <dbReference type="PROSITE-ProRule" id="PRU00335"/>
    </source>
</evidence>
<gene>
    <name evidence="4" type="ORF">SAMN02745243_03656</name>
</gene>
<dbReference type="EMBL" id="FQZY01000081">
    <property type="protein sequence ID" value="SHK74950.1"/>
    <property type="molecule type" value="Genomic_DNA"/>
</dbReference>
<dbReference type="GO" id="GO:0003677">
    <property type="term" value="F:DNA binding"/>
    <property type="evidence" value="ECO:0007669"/>
    <property type="project" value="UniProtKB-UniRule"/>
</dbReference>
<dbReference type="InterPro" id="IPR050624">
    <property type="entry name" value="HTH-type_Tx_Regulator"/>
</dbReference>
<keyword evidence="1 2" id="KW-0238">DNA-binding</keyword>
<feature type="domain" description="HTH tetR-type" evidence="3">
    <location>
        <begin position="3"/>
        <end position="63"/>
    </location>
</feature>
<dbReference type="AlphaFoldDB" id="A0A1M6V0I7"/>
<dbReference type="STRING" id="1121950.SAMN02745243_03656"/>
<protein>
    <submittedName>
        <fullName evidence="4">Transcriptional regulator, TetR family</fullName>
    </submittedName>
</protein>
<dbReference type="InterPro" id="IPR009057">
    <property type="entry name" value="Homeodomain-like_sf"/>
</dbReference>
<sequence>MSNITKKQLEEALKQCLLQKPFDKITISDLTEACGISRMTFYYHFKDIYDLVEYSCEEDGKKALQNLIIKETKQ</sequence>
<dbReference type="InterPro" id="IPR001647">
    <property type="entry name" value="HTH_TetR"/>
</dbReference>
<dbReference type="OrthoDB" id="9810250at2"/>
<evidence type="ECO:0000313" key="4">
    <source>
        <dbReference type="EMBL" id="SHK74950.1"/>
    </source>
</evidence>
<feature type="DNA-binding region" description="H-T-H motif" evidence="2">
    <location>
        <begin position="26"/>
        <end position="45"/>
    </location>
</feature>
<name>A0A1M6V0I7_9FIRM</name>
<evidence type="ECO:0000256" key="1">
    <source>
        <dbReference type="ARBA" id="ARBA00023125"/>
    </source>
</evidence>
<evidence type="ECO:0000259" key="3">
    <source>
        <dbReference type="PROSITE" id="PS50977"/>
    </source>
</evidence>
<evidence type="ECO:0000313" key="5">
    <source>
        <dbReference type="Proteomes" id="UP000184301"/>
    </source>
</evidence>
<dbReference type="Pfam" id="PF00440">
    <property type="entry name" value="TetR_N"/>
    <property type="match status" value="1"/>
</dbReference>
<dbReference type="PROSITE" id="PS50977">
    <property type="entry name" value="HTH_TETR_2"/>
    <property type="match status" value="1"/>
</dbReference>
<accession>A0A1M6V0I7</accession>
<dbReference type="PANTHER" id="PTHR43479:SF7">
    <property type="entry name" value="TETR-FAMILY TRANSCRIPTIONAL REGULATOR"/>
    <property type="match status" value="1"/>
</dbReference>
<reference evidence="4 5" key="1">
    <citation type="submission" date="2016-11" db="EMBL/GenBank/DDBJ databases">
        <authorList>
            <person name="Jaros S."/>
            <person name="Januszkiewicz K."/>
            <person name="Wedrychowicz H."/>
        </authorList>
    </citation>
    <scope>NUCLEOTIDE SEQUENCE [LARGE SCALE GENOMIC DNA]</scope>
    <source>
        <strain evidence="4 5">DSM 15480</strain>
    </source>
</reference>
<dbReference type="PANTHER" id="PTHR43479">
    <property type="entry name" value="ACREF/ENVCD OPERON REPRESSOR-RELATED"/>
    <property type="match status" value="1"/>
</dbReference>